<feature type="transmembrane region" description="Helical" evidence="10">
    <location>
        <begin position="166"/>
        <end position="190"/>
    </location>
</feature>
<evidence type="ECO:0000313" key="12">
    <source>
        <dbReference type="Proteomes" id="UP000297026"/>
    </source>
</evidence>
<dbReference type="PANTHER" id="PTHR21137">
    <property type="entry name" value="ODORANT RECEPTOR"/>
    <property type="match status" value="1"/>
</dbReference>
<evidence type="ECO:0000256" key="5">
    <source>
        <dbReference type="ARBA" id="ARBA00022725"/>
    </source>
</evidence>
<keyword evidence="3 10" id="KW-0716">Sensory transduction</keyword>
<evidence type="ECO:0000256" key="2">
    <source>
        <dbReference type="ARBA" id="ARBA00022475"/>
    </source>
</evidence>
<dbReference type="GO" id="GO:0005549">
    <property type="term" value="F:odorant binding"/>
    <property type="evidence" value="ECO:0007669"/>
    <property type="project" value="InterPro"/>
</dbReference>
<keyword evidence="8 10" id="KW-0675">Receptor</keyword>
<keyword evidence="9 10" id="KW-0807">Transducer</keyword>
<dbReference type="Pfam" id="PF02949">
    <property type="entry name" value="7tm_6"/>
    <property type="match status" value="1"/>
</dbReference>
<keyword evidence="7 10" id="KW-0472">Membrane</keyword>
<feature type="transmembrane region" description="Helical" evidence="10">
    <location>
        <begin position="197"/>
        <end position="218"/>
    </location>
</feature>
<dbReference type="AlphaFoldDB" id="A0A4E0S1C7"/>
<feature type="transmembrane region" description="Helical" evidence="10">
    <location>
        <begin position="64"/>
        <end position="83"/>
    </location>
</feature>
<keyword evidence="4 10" id="KW-0812">Transmembrane</keyword>
<keyword evidence="6 10" id="KW-1133">Transmembrane helix</keyword>
<feature type="transmembrane region" description="Helical" evidence="10">
    <location>
        <begin position="296"/>
        <end position="315"/>
    </location>
</feature>
<keyword evidence="12" id="KW-1185">Reference proteome</keyword>
<dbReference type="InterPro" id="IPR004117">
    <property type="entry name" value="7tm6_olfct_rcpt"/>
</dbReference>
<comment type="subcellular location">
    <subcellularLocation>
        <location evidence="1 10">Cell membrane</location>
        <topology evidence="1 10">Multi-pass membrane protein</topology>
    </subcellularLocation>
</comment>
<evidence type="ECO:0000256" key="7">
    <source>
        <dbReference type="ARBA" id="ARBA00023136"/>
    </source>
</evidence>
<feature type="transmembrane region" description="Helical" evidence="10">
    <location>
        <begin position="36"/>
        <end position="58"/>
    </location>
</feature>
<dbReference type="EMBL" id="ML160187">
    <property type="protein sequence ID" value="THK33250.1"/>
    <property type="molecule type" value="Genomic_DNA"/>
</dbReference>
<evidence type="ECO:0000256" key="9">
    <source>
        <dbReference type="ARBA" id="ARBA00023224"/>
    </source>
</evidence>
<sequence length="396" mass="45372">MRIDFEYTCGWNRVLMDFAGFWPKPRSSFIGKNWPLIHAVIVLIVIIIPRFAAMFLFWNEVDAVVQSFATQLIFIVVFFKLIVLQFGNKVLVDLLVTMEDDLSTELTEEQYTPVFKAAKIARTISMFLGIATISILSTGIVSLKLYHLDSFYIKNPDPRLSTNFFFVAYLPFNTTSIITYMMILSIQFYISVISTGIHLILDSFIMMLVLHICGQLQVVQESLTQLVKGILGFEKLSFQVAFRAVLMKHQAVCRFTKNLDALFNFIWFLELFSCTLTLCFQGYTVQKLLHSDQSTIFQMGFPLCSTLGLVSQFFLNCWAGEYLMSESAEIGFAYYRSEWYTLVSSDARSLMMIGHQGLRPLTLTTCKFSILSLRLFLQVMKASFSYLSMLLVLTHS</sequence>
<evidence type="ECO:0000256" key="10">
    <source>
        <dbReference type="RuleBase" id="RU351113"/>
    </source>
</evidence>
<dbReference type="GO" id="GO:0005886">
    <property type="term" value="C:plasma membrane"/>
    <property type="evidence" value="ECO:0007669"/>
    <property type="project" value="UniProtKB-SubCell"/>
</dbReference>
<proteinExistence type="inferred from homology"/>
<name>A0A4E0S1C7_9HYME</name>
<feature type="transmembrane region" description="Helical" evidence="10">
    <location>
        <begin position="126"/>
        <end position="146"/>
    </location>
</feature>
<dbReference type="KEGG" id="dam:107046801"/>
<evidence type="ECO:0000256" key="4">
    <source>
        <dbReference type="ARBA" id="ARBA00022692"/>
    </source>
</evidence>
<dbReference type="GO" id="GO:0007165">
    <property type="term" value="P:signal transduction"/>
    <property type="evidence" value="ECO:0007669"/>
    <property type="project" value="UniProtKB-KW"/>
</dbReference>
<evidence type="ECO:0000256" key="8">
    <source>
        <dbReference type="ARBA" id="ARBA00023170"/>
    </source>
</evidence>
<organism evidence="11 12">
    <name type="scientific">Diachasma alloeum</name>
    <dbReference type="NCBI Taxonomy" id="454923"/>
    <lineage>
        <taxon>Eukaryota</taxon>
        <taxon>Metazoa</taxon>
        <taxon>Ecdysozoa</taxon>
        <taxon>Arthropoda</taxon>
        <taxon>Hexapoda</taxon>
        <taxon>Insecta</taxon>
        <taxon>Pterygota</taxon>
        <taxon>Neoptera</taxon>
        <taxon>Endopterygota</taxon>
        <taxon>Hymenoptera</taxon>
        <taxon>Apocrita</taxon>
        <taxon>Ichneumonoidea</taxon>
        <taxon>Braconidae</taxon>
        <taxon>Opiinae</taxon>
        <taxon>Diachasma</taxon>
    </lineage>
</organism>
<dbReference type="Proteomes" id="UP000297026">
    <property type="component" value="Unassembled WGS sequence"/>
</dbReference>
<evidence type="ECO:0000313" key="11">
    <source>
        <dbReference type="EMBL" id="THK33250.1"/>
    </source>
</evidence>
<evidence type="ECO:0000256" key="3">
    <source>
        <dbReference type="ARBA" id="ARBA00022606"/>
    </source>
</evidence>
<dbReference type="PANTHER" id="PTHR21137:SF35">
    <property type="entry name" value="ODORANT RECEPTOR 19A-RELATED"/>
    <property type="match status" value="1"/>
</dbReference>
<dbReference type="CTD" id="110678539"/>
<gene>
    <name evidence="11" type="primary">Or20</name>
    <name evidence="11" type="ORF">DALL_DALL000457</name>
</gene>
<keyword evidence="5 10" id="KW-0552">Olfaction</keyword>
<evidence type="ECO:0000256" key="1">
    <source>
        <dbReference type="ARBA" id="ARBA00004651"/>
    </source>
</evidence>
<protein>
    <recommendedName>
        <fullName evidence="10">Odorant receptor</fullName>
    </recommendedName>
</protein>
<keyword evidence="2" id="KW-1003">Cell membrane</keyword>
<accession>A0A4E0S1C7</accession>
<dbReference type="OrthoDB" id="6765072at2759"/>
<dbReference type="GO" id="GO:0004984">
    <property type="term" value="F:olfactory receptor activity"/>
    <property type="evidence" value="ECO:0007669"/>
    <property type="project" value="InterPro"/>
</dbReference>
<feature type="transmembrane region" description="Helical" evidence="10">
    <location>
        <begin position="265"/>
        <end position="284"/>
    </location>
</feature>
<reference evidence="11" key="1">
    <citation type="submission" date="2019-02" db="EMBL/GenBank/DDBJ databases">
        <title>Genome of the parasitoid wasp Diachasma alloeum, an emerging model for ecological speciation and transitions to asexual reproduction.</title>
        <authorList>
            <person name="Robertson H.M."/>
            <person name="Walden K.K."/>
            <person name="Tvedte E.S."/>
            <person name="Hood G.R."/>
            <person name="Feder J.L."/>
            <person name="Forbes A.A."/>
            <person name="Logsdon J.M."/>
            <person name="Mcelroy K.E."/>
        </authorList>
    </citation>
    <scope>NUCLEOTIDE SEQUENCE [LARGE SCALE GENOMIC DNA]</scope>
    <source>
        <strain evidence="11">Michigan</strain>
    </source>
</reference>
<evidence type="ECO:0000256" key="6">
    <source>
        <dbReference type="ARBA" id="ARBA00022989"/>
    </source>
</evidence>
<dbReference type="GeneID" id="107046801"/>
<comment type="similarity">
    <text evidence="10">Belongs to the insect chemoreceptor superfamily. Heteromeric odorant receptor channel (TC 1.A.69) family.</text>
</comment>